<protein>
    <submittedName>
        <fullName evidence="1">Uncharacterized protein</fullName>
    </submittedName>
</protein>
<name>A0A5B0WD61_RHITR</name>
<gene>
    <name evidence="1" type="ORF">FP026_05655</name>
</gene>
<dbReference type="AlphaFoldDB" id="A0A5B0WD61"/>
<accession>A0A5B0WD61</accession>
<dbReference type="Proteomes" id="UP000323608">
    <property type="component" value="Unassembled WGS sequence"/>
</dbReference>
<evidence type="ECO:0000313" key="2">
    <source>
        <dbReference type="Proteomes" id="UP000323608"/>
    </source>
</evidence>
<comment type="caution">
    <text evidence="1">The sequence shown here is derived from an EMBL/GenBank/DDBJ whole genome shotgun (WGS) entry which is preliminary data.</text>
</comment>
<proteinExistence type="predicted"/>
<sequence length="80" mass="8709">MQLVSFLAFVELRSANARLIGATLPLGNPRAFRFPSKRENALSFCCYAIPDGKPLRTFPGIALVGLASTVAAHLRASRHR</sequence>
<reference evidence="1 2" key="1">
    <citation type="submission" date="2019-07" db="EMBL/GenBank/DDBJ databases">
        <title>The Draft Genome Sequence of Rhizobium tropici SARCC-755 Associated with Superior Nodulation on Pigeonpea (Cajanus cajan (L.) Millsp.).</title>
        <authorList>
            <person name="Bopape F.L."/>
            <person name="Hassen A.I."/>
            <person name="Swanevelder Z.H."/>
            <person name="Gwata E.T."/>
        </authorList>
    </citation>
    <scope>NUCLEOTIDE SEQUENCE [LARGE SCALE GENOMIC DNA]</scope>
    <source>
        <strain evidence="1 2">SARCC-755</strain>
    </source>
</reference>
<organism evidence="1 2">
    <name type="scientific">Rhizobium tropici</name>
    <dbReference type="NCBI Taxonomy" id="398"/>
    <lineage>
        <taxon>Bacteria</taxon>
        <taxon>Pseudomonadati</taxon>
        <taxon>Pseudomonadota</taxon>
        <taxon>Alphaproteobacteria</taxon>
        <taxon>Hyphomicrobiales</taxon>
        <taxon>Rhizobiaceae</taxon>
        <taxon>Rhizobium/Agrobacterium group</taxon>
        <taxon>Rhizobium</taxon>
    </lineage>
</organism>
<dbReference type="EMBL" id="VNIP01000003">
    <property type="protein sequence ID" value="KAA1184853.1"/>
    <property type="molecule type" value="Genomic_DNA"/>
</dbReference>
<evidence type="ECO:0000313" key="1">
    <source>
        <dbReference type="EMBL" id="KAA1184853.1"/>
    </source>
</evidence>
<dbReference type="OrthoDB" id="8404555at2"/>